<dbReference type="EMBL" id="MCZF01000022">
    <property type="protein sequence ID" value="PMM64844.1"/>
    <property type="molecule type" value="Genomic_DNA"/>
</dbReference>
<proteinExistence type="predicted"/>
<feature type="region of interest" description="Disordered" evidence="2">
    <location>
        <begin position="136"/>
        <end position="172"/>
    </location>
</feature>
<evidence type="ECO:0000256" key="2">
    <source>
        <dbReference type="SAM" id="MobiDB-lite"/>
    </source>
</evidence>
<feature type="compositionally biased region" description="Low complexity" evidence="2">
    <location>
        <begin position="140"/>
        <end position="156"/>
    </location>
</feature>
<feature type="coiled-coil region" evidence="1">
    <location>
        <begin position="73"/>
        <end position="123"/>
    </location>
</feature>
<protein>
    <submittedName>
        <fullName evidence="3">Uncharacterized protein</fullName>
    </submittedName>
</protein>
<feature type="compositionally biased region" description="Polar residues" evidence="2">
    <location>
        <begin position="157"/>
        <end position="169"/>
    </location>
</feature>
<dbReference type="RefSeq" id="WP_102551101.1">
    <property type="nucleotide sequence ID" value="NZ_MCZF01000022.1"/>
</dbReference>
<dbReference type="Proteomes" id="UP000235533">
    <property type="component" value="Unassembled WGS sequence"/>
</dbReference>
<comment type="caution">
    <text evidence="3">The sequence shown here is derived from an EMBL/GenBank/DDBJ whole genome shotgun (WGS) entry which is preliminary data.</text>
</comment>
<dbReference type="AlphaFoldDB" id="A0A2N7JXB5"/>
<keyword evidence="1" id="KW-0175">Coiled coil</keyword>
<evidence type="ECO:0000256" key="1">
    <source>
        <dbReference type="SAM" id="Coils"/>
    </source>
</evidence>
<organism evidence="3 4">
    <name type="scientific">Vibrio splendidus</name>
    <dbReference type="NCBI Taxonomy" id="29497"/>
    <lineage>
        <taxon>Bacteria</taxon>
        <taxon>Pseudomonadati</taxon>
        <taxon>Pseudomonadota</taxon>
        <taxon>Gammaproteobacteria</taxon>
        <taxon>Vibrionales</taxon>
        <taxon>Vibrionaceae</taxon>
        <taxon>Vibrio</taxon>
    </lineage>
</organism>
<name>A0A2N7JXB5_VIBSP</name>
<sequence length="246" mass="27688">MSLSAPQKHRIRNIAVSLLGVLIITSGFSAATYYFNQKTLNERLAEFERTQDVKLLAYQEAQAQQWDERRGSEQAKQAQLQALHNEITALEQSLTAQSEQLTLKATDEDIQRLRLQSSSIEQRVLSLAGKVAQLSQRKPQASASQVSHSSKSASSQPKRSTQKSQTQAKVKTKIKPQLTAPFTLFDIQKRGTHQVAVLGDANAMTMADLSSVREGQHYQRWTIKRIEPQGVWISKRNTTLFLEKRS</sequence>
<evidence type="ECO:0000313" key="3">
    <source>
        <dbReference type="EMBL" id="PMM64844.1"/>
    </source>
</evidence>
<gene>
    <name evidence="3" type="ORF">BCT54_17270</name>
</gene>
<reference evidence="4" key="1">
    <citation type="submission" date="2016-07" db="EMBL/GenBank/DDBJ databases">
        <title>Nontailed viruses are major unrecognized killers of bacteria in the ocean.</title>
        <authorList>
            <person name="Kauffman K."/>
            <person name="Hussain F."/>
            <person name="Yang J."/>
            <person name="Arevalo P."/>
            <person name="Brown J."/>
            <person name="Cutler M."/>
            <person name="Kelly L."/>
            <person name="Polz M.F."/>
        </authorList>
    </citation>
    <scope>NUCLEOTIDE SEQUENCE [LARGE SCALE GENOMIC DNA]</scope>
    <source>
        <strain evidence="4">10N.261.48.B5</strain>
    </source>
</reference>
<evidence type="ECO:0000313" key="4">
    <source>
        <dbReference type="Proteomes" id="UP000235533"/>
    </source>
</evidence>
<accession>A0A2N7JXB5</accession>